<evidence type="ECO:0000256" key="1">
    <source>
        <dbReference type="SAM" id="Phobius"/>
    </source>
</evidence>
<gene>
    <name evidence="2" type="ORF">PPRIM_AZ9-3.1.T1320108</name>
</gene>
<comment type="caution">
    <text evidence="2">The sequence shown here is derived from an EMBL/GenBank/DDBJ whole genome shotgun (WGS) entry which is preliminary data.</text>
</comment>
<evidence type="ECO:0000313" key="2">
    <source>
        <dbReference type="EMBL" id="CAD8107023.1"/>
    </source>
</evidence>
<dbReference type="EMBL" id="CAJJDM010000135">
    <property type="protein sequence ID" value="CAD8107023.1"/>
    <property type="molecule type" value="Genomic_DNA"/>
</dbReference>
<dbReference type="AlphaFoldDB" id="A0A8S1PWV7"/>
<dbReference type="Proteomes" id="UP000688137">
    <property type="component" value="Unassembled WGS sequence"/>
</dbReference>
<feature type="transmembrane region" description="Helical" evidence="1">
    <location>
        <begin position="62"/>
        <end position="83"/>
    </location>
</feature>
<proteinExistence type="predicted"/>
<feature type="transmembrane region" description="Helical" evidence="1">
    <location>
        <begin position="133"/>
        <end position="158"/>
    </location>
</feature>
<keyword evidence="3" id="KW-1185">Reference proteome</keyword>
<sequence>MIYKGNQRIFKEKLKFIHQTISIFYYKDENIQFSYRILEVCSQFNLLLALNILEFFYSNSKISLICAFMIVNPFIVFILRIIYKIIESIYRFRRINAIISQLLLIMILILPNLIIITFNYLRLQIQQENYLMAISYLVNILISQIIIEPISIFGRIAIYRLIASSLKEMELNPLFHLMHFFVMHSCLEEIFDEFLKI</sequence>
<keyword evidence="1" id="KW-0812">Transmembrane</keyword>
<accession>A0A8S1PWV7</accession>
<keyword evidence="1" id="KW-0472">Membrane</keyword>
<feature type="transmembrane region" description="Helical" evidence="1">
    <location>
        <begin position="37"/>
        <end position="56"/>
    </location>
</feature>
<reference evidence="2" key="1">
    <citation type="submission" date="2021-01" db="EMBL/GenBank/DDBJ databases">
        <authorList>
            <consortium name="Genoscope - CEA"/>
            <person name="William W."/>
        </authorList>
    </citation>
    <scope>NUCLEOTIDE SEQUENCE</scope>
</reference>
<evidence type="ECO:0000313" key="3">
    <source>
        <dbReference type="Proteomes" id="UP000688137"/>
    </source>
</evidence>
<feature type="transmembrane region" description="Helical" evidence="1">
    <location>
        <begin position="95"/>
        <end position="121"/>
    </location>
</feature>
<keyword evidence="1" id="KW-1133">Transmembrane helix</keyword>
<organism evidence="2 3">
    <name type="scientific">Paramecium primaurelia</name>
    <dbReference type="NCBI Taxonomy" id="5886"/>
    <lineage>
        <taxon>Eukaryota</taxon>
        <taxon>Sar</taxon>
        <taxon>Alveolata</taxon>
        <taxon>Ciliophora</taxon>
        <taxon>Intramacronucleata</taxon>
        <taxon>Oligohymenophorea</taxon>
        <taxon>Peniculida</taxon>
        <taxon>Parameciidae</taxon>
        <taxon>Paramecium</taxon>
    </lineage>
</organism>
<name>A0A8S1PWV7_PARPR</name>
<protein>
    <submittedName>
        <fullName evidence="2">Uncharacterized protein</fullName>
    </submittedName>
</protein>